<name>A0A7C8V8M6_ORBOL</name>
<reference evidence="2 3" key="1">
    <citation type="submission" date="2019-06" db="EMBL/GenBank/DDBJ databases">
        <authorList>
            <person name="Palmer J.M."/>
        </authorList>
    </citation>
    <scope>NUCLEOTIDE SEQUENCE [LARGE SCALE GENOMIC DNA]</scope>
    <source>
        <strain evidence="2 3">TWF106</strain>
    </source>
</reference>
<feature type="compositionally biased region" description="Basic and acidic residues" evidence="1">
    <location>
        <begin position="12"/>
        <end position="25"/>
    </location>
</feature>
<dbReference type="AlphaFoldDB" id="A0A7C8V8M6"/>
<accession>A0A7C8V8M6</accession>
<protein>
    <submittedName>
        <fullName evidence="2">Uncharacterized protein</fullName>
    </submittedName>
</protein>
<gene>
    <name evidence="2" type="ORF">TWF106_009146</name>
</gene>
<organism evidence="2 3">
    <name type="scientific">Orbilia oligospora</name>
    <name type="common">Nematode-trapping fungus</name>
    <name type="synonym">Arthrobotrys oligospora</name>
    <dbReference type="NCBI Taxonomy" id="2813651"/>
    <lineage>
        <taxon>Eukaryota</taxon>
        <taxon>Fungi</taxon>
        <taxon>Dikarya</taxon>
        <taxon>Ascomycota</taxon>
        <taxon>Pezizomycotina</taxon>
        <taxon>Orbiliomycetes</taxon>
        <taxon>Orbiliales</taxon>
        <taxon>Orbiliaceae</taxon>
        <taxon>Orbilia</taxon>
    </lineage>
</organism>
<dbReference type="EMBL" id="WIWS01000006">
    <property type="protein sequence ID" value="KAF3227632.1"/>
    <property type="molecule type" value="Genomic_DNA"/>
</dbReference>
<feature type="region of interest" description="Disordered" evidence="1">
    <location>
        <begin position="12"/>
        <end position="38"/>
    </location>
</feature>
<comment type="caution">
    <text evidence="2">The sequence shown here is derived from an EMBL/GenBank/DDBJ whole genome shotgun (WGS) entry which is preliminary data.</text>
</comment>
<evidence type="ECO:0000256" key="1">
    <source>
        <dbReference type="SAM" id="MobiDB-lite"/>
    </source>
</evidence>
<dbReference type="Proteomes" id="UP000472727">
    <property type="component" value="Unassembled WGS sequence"/>
</dbReference>
<sequence>MKPYDLSAYKHRAMDQLDTSREDGARQLMPGDNQGADLKKGGERVRCRLYWTKIATASTSEKGYLEAIDGLRKSDEMQVACGQPAMMMTMMTFGG</sequence>
<evidence type="ECO:0000313" key="2">
    <source>
        <dbReference type="EMBL" id="KAF3227632.1"/>
    </source>
</evidence>
<proteinExistence type="predicted"/>
<evidence type="ECO:0000313" key="3">
    <source>
        <dbReference type="Proteomes" id="UP000472727"/>
    </source>
</evidence>